<sequence length="239" mass="27234">MVERGGGTVFPVIFFDGEREINIGNIRIQPTLVFKAFQLVFSERIGISPNQISIFLCERKAGGSKFDDRRILVTGNTNFALISREKNCFFLVILKRSKKSRYRKTKPNGVDFGKFLKENVFPLRRNQPEVIPFGNRISQTELASMNERVQNLQIQRDNFDLVMNKLDPNVMNLDSPNSFPKIQDTFPTKKKALCNECANASTHGETEMTTFHHCKNDAVLVGSFRSRSGPVNRPAKQFL</sequence>
<dbReference type="Gramene" id="OIT36338">
    <property type="protein sequence ID" value="OIT36338"/>
    <property type="gene ID" value="A4A49_40635"/>
</dbReference>
<keyword evidence="3" id="KW-1185">Reference proteome</keyword>
<feature type="domain" description="DUF7138" evidence="1">
    <location>
        <begin position="8"/>
        <end position="92"/>
    </location>
</feature>
<dbReference type="InterPro" id="IPR055562">
    <property type="entry name" value="DUF7138"/>
</dbReference>
<proteinExistence type="predicted"/>
<evidence type="ECO:0000313" key="3">
    <source>
        <dbReference type="Proteomes" id="UP000187609"/>
    </source>
</evidence>
<protein>
    <recommendedName>
        <fullName evidence="1">DUF7138 domain-containing protein</fullName>
    </recommendedName>
</protein>
<dbReference type="EMBL" id="MJEQ01000443">
    <property type="protein sequence ID" value="OIT36338.1"/>
    <property type="molecule type" value="Genomic_DNA"/>
</dbReference>
<dbReference type="STRING" id="49451.A0A314L3W5"/>
<reference evidence="2" key="1">
    <citation type="submission" date="2016-11" db="EMBL/GenBank/DDBJ databases">
        <title>The genome of Nicotiana attenuata.</title>
        <authorList>
            <person name="Xu S."/>
            <person name="Brockmoeller T."/>
            <person name="Gaquerel E."/>
            <person name="Navarro A."/>
            <person name="Kuhl H."/>
            <person name="Gase K."/>
            <person name="Ling Z."/>
            <person name="Zhou W."/>
            <person name="Kreitzer C."/>
            <person name="Stanke M."/>
            <person name="Tang H."/>
            <person name="Lyons E."/>
            <person name="Pandey P."/>
            <person name="Pandey S.P."/>
            <person name="Timmermann B."/>
            <person name="Baldwin I.T."/>
        </authorList>
    </citation>
    <scope>NUCLEOTIDE SEQUENCE [LARGE SCALE GENOMIC DNA]</scope>
    <source>
        <strain evidence="2">UT</strain>
    </source>
</reference>
<dbReference type="AlphaFoldDB" id="A0A314L3W5"/>
<evidence type="ECO:0000259" key="1">
    <source>
        <dbReference type="Pfam" id="PF23596"/>
    </source>
</evidence>
<dbReference type="Proteomes" id="UP000187609">
    <property type="component" value="Unassembled WGS sequence"/>
</dbReference>
<comment type="caution">
    <text evidence="2">The sequence shown here is derived from an EMBL/GenBank/DDBJ whole genome shotgun (WGS) entry which is preliminary data.</text>
</comment>
<dbReference type="PANTHER" id="PTHR36351:SF2">
    <property type="match status" value="1"/>
</dbReference>
<name>A0A314L3W5_NICAT</name>
<accession>A0A314L3W5</accession>
<gene>
    <name evidence="2" type="ORF">A4A49_40635</name>
</gene>
<evidence type="ECO:0000313" key="2">
    <source>
        <dbReference type="EMBL" id="OIT36338.1"/>
    </source>
</evidence>
<dbReference type="Pfam" id="PF23596">
    <property type="entry name" value="DUF7138"/>
    <property type="match status" value="1"/>
</dbReference>
<dbReference type="PANTHER" id="PTHR36351">
    <property type="entry name" value="EMBRYO SAC DEVELOPMENT ARREST 12"/>
    <property type="match status" value="1"/>
</dbReference>
<organism evidence="2 3">
    <name type="scientific">Nicotiana attenuata</name>
    <name type="common">Coyote tobacco</name>
    <dbReference type="NCBI Taxonomy" id="49451"/>
    <lineage>
        <taxon>Eukaryota</taxon>
        <taxon>Viridiplantae</taxon>
        <taxon>Streptophyta</taxon>
        <taxon>Embryophyta</taxon>
        <taxon>Tracheophyta</taxon>
        <taxon>Spermatophyta</taxon>
        <taxon>Magnoliopsida</taxon>
        <taxon>eudicotyledons</taxon>
        <taxon>Gunneridae</taxon>
        <taxon>Pentapetalae</taxon>
        <taxon>asterids</taxon>
        <taxon>lamiids</taxon>
        <taxon>Solanales</taxon>
        <taxon>Solanaceae</taxon>
        <taxon>Nicotianoideae</taxon>
        <taxon>Nicotianeae</taxon>
        <taxon>Nicotiana</taxon>
    </lineage>
</organism>